<sequence>AQRSIQEYTNCDSPPPDDDTMQTLIETNEQLSLAGSRYQRSVLQARRLAGATATSTPPSVGNTTNGYGSAFPPPSAVNNDPSSDTSYIPPPGPPRGMQSRLQQRTAESSGLPEVHTDPFGDEHAHPHPLEPTNYGPPLPQRPPQPQPSMPSPSSQPYQPPQHEQSGPLGSAPPQSPPRPGAYHNGPTPSYMHRQ</sequence>
<feature type="region of interest" description="Disordered" evidence="1">
    <location>
        <begin position="47"/>
        <end position="194"/>
    </location>
</feature>
<evidence type="ECO:0000313" key="3">
    <source>
        <dbReference type="Proteomes" id="UP001357485"/>
    </source>
</evidence>
<accession>A0ABR0J8C4</accession>
<dbReference type="EMBL" id="JAVRRA010027613">
    <property type="protein sequence ID" value="KAK5058509.1"/>
    <property type="molecule type" value="Genomic_DNA"/>
</dbReference>
<comment type="caution">
    <text evidence="2">The sequence shown here is derived from an EMBL/GenBank/DDBJ whole genome shotgun (WGS) entry which is preliminary data.</text>
</comment>
<evidence type="ECO:0008006" key="4">
    <source>
        <dbReference type="Google" id="ProtNLM"/>
    </source>
</evidence>
<evidence type="ECO:0000256" key="1">
    <source>
        <dbReference type="SAM" id="MobiDB-lite"/>
    </source>
</evidence>
<dbReference type="SUPFAM" id="SSF89009">
    <property type="entry name" value="GAT-like domain"/>
    <property type="match status" value="1"/>
</dbReference>
<keyword evidence="3" id="KW-1185">Reference proteome</keyword>
<feature type="compositionally biased region" description="Polar residues" evidence="1">
    <location>
        <begin position="1"/>
        <end position="12"/>
    </location>
</feature>
<gene>
    <name evidence="2" type="ORF">LTR16_010490</name>
</gene>
<evidence type="ECO:0000313" key="2">
    <source>
        <dbReference type="EMBL" id="KAK5058509.1"/>
    </source>
</evidence>
<dbReference type="Proteomes" id="UP001357485">
    <property type="component" value="Unassembled WGS sequence"/>
</dbReference>
<feature type="region of interest" description="Disordered" evidence="1">
    <location>
        <begin position="1"/>
        <end position="21"/>
    </location>
</feature>
<feature type="compositionally biased region" description="Low complexity" evidence="1">
    <location>
        <begin position="151"/>
        <end position="165"/>
    </location>
</feature>
<feature type="compositionally biased region" description="Polar residues" evidence="1">
    <location>
        <begin position="99"/>
        <end position="108"/>
    </location>
</feature>
<proteinExistence type="predicted"/>
<feature type="non-terminal residue" evidence="2">
    <location>
        <position position="194"/>
    </location>
</feature>
<reference evidence="2 3" key="1">
    <citation type="submission" date="2023-08" db="EMBL/GenBank/DDBJ databases">
        <title>Black Yeasts Isolated from many extreme environments.</title>
        <authorList>
            <person name="Coleine C."/>
            <person name="Stajich J.E."/>
            <person name="Selbmann L."/>
        </authorList>
    </citation>
    <scope>NUCLEOTIDE SEQUENCE [LARGE SCALE GENOMIC DNA]</scope>
    <source>
        <strain evidence="2 3">CCFEE 536</strain>
    </source>
</reference>
<organism evidence="2 3">
    <name type="scientific">Cryomyces antarcticus</name>
    <dbReference type="NCBI Taxonomy" id="329879"/>
    <lineage>
        <taxon>Eukaryota</taxon>
        <taxon>Fungi</taxon>
        <taxon>Dikarya</taxon>
        <taxon>Ascomycota</taxon>
        <taxon>Pezizomycotina</taxon>
        <taxon>Dothideomycetes</taxon>
        <taxon>Dothideomycetes incertae sedis</taxon>
        <taxon>Cryomyces</taxon>
    </lineage>
</organism>
<feature type="compositionally biased region" description="Polar residues" evidence="1">
    <location>
        <begin position="52"/>
        <end position="67"/>
    </location>
</feature>
<feature type="compositionally biased region" description="Pro residues" evidence="1">
    <location>
        <begin position="134"/>
        <end position="150"/>
    </location>
</feature>
<name>A0ABR0J8C4_9PEZI</name>
<protein>
    <recommendedName>
        <fullName evidence="4">GAT domain-containing protein</fullName>
    </recommendedName>
</protein>
<feature type="non-terminal residue" evidence="2">
    <location>
        <position position="1"/>
    </location>
</feature>
<feature type="compositionally biased region" description="Basic and acidic residues" evidence="1">
    <location>
        <begin position="114"/>
        <end position="128"/>
    </location>
</feature>
<feature type="compositionally biased region" description="Polar residues" evidence="1">
    <location>
        <begin position="76"/>
        <end position="86"/>
    </location>
</feature>